<proteinExistence type="predicted"/>
<accession>A0A381VCQ9</accession>
<organism evidence="1">
    <name type="scientific">marine metagenome</name>
    <dbReference type="NCBI Taxonomy" id="408172"/>
    <lineage>
        <taxon>unclassified sequences</taxon>
        <taxon>metagenomes</taxon>
        <taxon>ecological metagenomes</taxon>
    </lineage>
</organism>
<reference evidence="1" key="1">
    <citation type="submission" date="2018-05" db="EMBL/GenBank/DDBJ databases">
        <authorList>
            <person name="Lanie J.A."/>
            <person name="Ng W.-L."/>
            <person name="Kazmierczak K.M."/>
            <person name="Andrzejewski T.M."/>
            <person name="Davidsen T.M."/>
            <person name="Wayne K.J."/>
            <person name="Tettelin H."/>
            <person name="Glass J.I."/>
            <person name="Rusch D."/>
            <person name="Podicherti R."/>
            <person name="Tsui H.-C.T."/>
            <person name="Winkler M.E."/>
        </authorList>
    </citation>
    <scope>NUCLEOTIDE SEQUENCE</scope>
</reference>
<protein>
    <submittedName>
        <fullName evidence="1">Uncharacterized protein</fullName>
    </submittedName>
</protein>
<dbReference type="AlphaFoldDB" id="A0A381VCQ9"/>
<dbReference type="EMBL" id="UINC01008480">
    <property type="protein sequence ID" value="SVA38155.1"/>
    <property type="molecule type" value="Genomic_DNA"/>
</dbReference>
<name>A0A381VCQ9_9ZZZZ</name>
<sequence>MAANGISTLANKKLRQDAKLALAKTNRAASGRRDTLVLSQLPTVWTTSNTLTDNANSGGLVTGRPWT</sequence>
<evidence type="ECO:0000313" key="1">
    <source>
        <dbReference type="EMBL" id="SVA38155.1"/>
    </source>
</evidence>
<gene>
    <name evidence="1" type="ORF">METZ01_LOCUS91009</name>
</gene>